<feature type="domain" description="Response regulatory" evidence="5">
    <location>
        <begin position="591"/>
        <end position="715"/>
    </location>
</feature>
<dbReference type="PANTHER" id="PTHR43719:SF28">
    <property type="entry name" value="PEROXIDE STRESS-ACTIVATED HISTIDINE KINASE MAK1-RELATED"/>
    <property type="match status" value="1"/>
</dbReference>
<feature type="transmembrane region" description="Helical" evidence="3">
    <location>
        <begin position="110"/>
        <end position="126"/>
    </location>
</feature>
<dbReference type="Pfam" id="PF02518">
    <property type="entry name" value="HATPase_c"/>
    <property type="match status" value="1"/>
</dbReference>
<dbReference type="CDD" id="cd17546">
    <property type="entry name" value="REC_hyHK_CKI1_RcsC-like"/>
    <property type="match status" value="1"/>
</dbReference>
<evidence type="ECO:0000259" key="4">
    <source>
        <dbReference type="PROSITE" id="PS50109"/>
    </source>
</evidence>
<evidence type="ECO:0000256" key="2">
    <source>
        <dbReference type="PROSITE-ProRule" id="PRU00169"/>
    </source>
</evidence>
<dbReference type="CDD" id="cd00082">
    <property type="entry name" value="HisKA"/>
    <property type="match status" value="1"/>
</dbReference>
<evidence type="ECO:0000256" key="1">
    <source>
        <dbReference type="ARBA" id="ARBA00022553"/>
    </source>
</evidence>
<dbReference type="PROSITE" id="PS50109">
    <property type="entry name" value="HIS_KIN"/>
    <property type="match status" value="1"/>
</dbReference>
<protein>
    <submittedName>
        <fullName evidence="6">Uncharacterized protein</fullName>
    </submittedName>
</protein>
<name>A0A8S1LDH7_9CILI</name>
<evidence type="ECO:0000259" key="5">
    <source>
        <dbReference type="PROSITE" id="PS50110"/>
    </source>
</evidence>
<keyword evidence="7" id="KW-1185">Reference proteome</keyword>
<dbReference type="PANTHER" id="PTHR43719">
    <property type="entry name" value="TWO-COMPONENT HISTIDINE KINASE"/>
    <property type="match status" value="1"/>
</dbReference>
<dbReference type="InterPro" id="IPR001789">
    <property type="entry name" value="Sig_transdc_resp-reg_receiver"/>
</dbReference>
<proteinExistence type="predicted"/>
<evidence type="ECO:0000256" key="3">
    <source>
        <dbReference type="SAM" id="Phobius"/>
    </source>
</evidence>
<dbReference type="Proteomes" id="UP000692954">
    <property type="component" value="Unassembled WGS sequence"/>
</dbReference>
<dbReference type="InterPro" id="IPR003661">
    <property type="entry name" value="HisK_dim/P_dom"/>
</dbReference>
<dbReference type="OrthoDB" id="60033at2759"/>
<keyword evidence="3" id="KW-0812">Transmembrane</keyword>
<dbReference type="InterPro" id="IPR003594">
    <property type="entry name" value="HATPase_dom"/>
</dbReference>
<dbReference type="Pfam" id="PF00072">
    <property type="entry name" value="Response_reg"/>
    <property type="match status" value="1"/>
</dbReference>
<comment type="caution">
    <text evidence="6">The sequence shown here is derived from an EMBL/GenBank/DDBJ whole genome shotgun (WGS) entry which is preliminary data.</text>
</comment>
<dbReference type="InterPro" id="IPR005467">
    <property type="entry name" value="His_kinase_dom"/>
</dbReference>
<feature type="domain" description="Histidine kinase" evidence="4">
    <location>
        <begin position="339"/>
        <end position="561"/>
    </location>
</feature>
<feature type="transmembrane region" description="Helical" evidence="3">
    <location>
        <begin position="28"/>
        <end position="46"/>
    </location>
</feature>
<dbReference type="AlphaFoldDB" id="A0A8S1LDH7"/>
<keyword evidence="3" id="KW-0472">Membrane</keyword>
<gene>
    <name evidence="6" type="ORF">PSON_ATCC_30995.1.T0150046</name>
</gene>
<evidence type="ECO:0000313" key="7">
    <source>
        <dbReference type="Proteomes" id="UP000692954"/>
    </source>
</evidence>
<dbReference type="EMBL" id="CAJJDN010000015">
    <property type="protein sequence ID" value="CAD8060934.1"/>
    <property type="molecule type" value="Genomic_DNA"/>
</dbReference>
<keyword evidence="1 2" id="KW-0597">Phosphoprotein</keyword>
<evidence type="ECO:0000313" key="6">
    <source>
        <dbReference type="EMBL" id="CAD8060934.1"/>
    </source>
</evidence>
<feature type="modified residue" description="4-aspartylphosphate" evidence="2">
    <location>
        <position position="646"/>
    </location>
</feature>
<dbReference type="SMART" id="SM00448">
    <property type="entry name" value="REC"/>
    <property type="match status" value="1"/>
</dbReference>
<reference evidence="6" key="1">
    <citation type="submission" date="2021-01" db="EMBL/GenBank/DDBJ databases">
        <authorList>
            <consortium name="Genoscope - CEA"/>
            <person name="William W."/>
        </authorList>
    </citation>
    <scope>NUCLEOTIDE SEQUENCE</scope>
</reference>
<sequence length="716" mass="83804">MIFYQCKRGIQFSFALKLLITASFSNDIYLIIISSVNIFTILMIMIKKFTPFWKYLRIILLLELCFNDQPFGPVIIASINYNIKYKIVILSYYILRVSLIFFNTFKIIDWVYIGILFIGFNAYFYFHNRKQSDSKINSQSQRKLTQFDIPSQNDSNDMIDFFNYIPLGICLLDNNYHIINSNHKTKKYCQNIKEDSLQQQLFLMIQRAWIQQQQIPSALLFERKSIFNSSEDYGSEFQLRRMQSFSQTRKKAISFTSCKQYNNIIDIDQIINKFKSKGITGIINLNSLKYKDQTSFKTYEIKIIEISKGYLIMIKNITKKEKQIDMKDRYHFQQMLINSFSHELRTPLNCSLSLLQTLEQQVKSDINDTYLKPAIISNKKLLHQINDILDFANFEVKTFKLRPTVFKLSNLINTIEDYFKAECQQKEIKFIIQACDDAQIRSDLDRILQILVNLLNNSVKFTKHKGVIQLNIQRVGSLYQFEVYDTGCGISPEKLFLINKILQNSEVDIARRGEEDYIQYVGLGLKVSSQIARQLCDRGELSITSQLNQFTVNRFIVKDLQSYDQVLTIPTDECIQEPYKSKIKNKCNCLNVLIVDDIPFNHLAFITVLKYFNVRSDSAYDGSMAIEMVKSRYKNCSCTYKIIFMDIDMPGIDGYQTTKEIQQFLSQNDLSSTIIMCSAFDSKENIDFAFKSGMKDILPKPIETCRLKKILQKYYF</sequence>
<keyword evidence="3" id="KW-1133">Transmembrane helix</keyword>
<dbReference type="GO" id="GO:0000155">
    <property type="term" value="F:phosphorelay sensor kinase activity"/>
    <property type="evidence" value="ECO:0007669"/>
    <property type="project" value="InterPro"/>
</dbReference>
<dbReference type="PROSITE" id="PS50110">
    <property type="entry name" value="RESPONSE_REGULATORY"/>
    <property type="match status" value="1"/>
</dbReference>
<accession>A0A8S1LDH7</accession>
<dbReference type="InterPro" id="IPR050956">
    <property type="entry name" value="2C_system_His_kinase"/>
</dbReference>
<dbReference type="SMART" id="SM00388">
    <property type="entry name" value="HisKA"/>
    <property type="match status" value="1"/>
</dbReference>
<dbReference type="SMART" id="SM00387">
    <property type="entry name" value="HATPase_c"/>
    <property type="match status" value="1"/>
</dbReference>
<organism evidence="6 7">
    <name type="scientific">Paramecium sonneborni</name>
    <dbReference type="NCBI Taxonomy" id="65129"/>
    <lineage>
        <taxon>Eukaryota</taxon>
        <taxon>Sar</taxon>
        <taxon>Alveolata</taxon>
        <taxon>Ciliophora</taxon>
        <taxon>Intramacronucleata</taxon>
        <taxon>Oligohymenophorea</taxon>
        <taxon>Peniculida</taxon>
        <taxon>Parameciidae</taxon>
        <taxon>Paramecium</taxon>
    </lineage>
</organism>
<dbReference type="Pfam" id="PF00512">
    <property type="entry name" value="HisKA"/>
    <property type="match status" value="1"/>
</dbReference>